<evidence type="ECO:0000256" key="10">
    <source>
        <dbReference type="RuleBase" id="RU363063"/>
    </source>
</evidence>
<evidence type="ECO:0000313" key="11">
    <source>
        <dbReference type="EMBL" id="CAL1538670.1"/>
    </source>
</evidence>
<keyword evidence="3 10" id="KW-0328">Glycosyltransferase</keyword>
<evidence type="ECO:0000256" key="4">
    <source>
        <dbReference type="ARBA" id="ARBA00022679"/>
    </source>
</evidence>
<dbReference type="InterPro" id="IPR002659">
    <property type="entry name" value="Glyco_trans_31"/>
</dbReference>
<dbReference type="Pfam" id="PF01762">
    <property type="entry name" value="Galactosyl_T"/>
    <property type="match status" value="1"/>
</dbReference>
<dbReference type="AlphaFoldDB" id="A0AAV2HWT8"/>
<keyword evidence="6" id="KW-0735">Signal-anchor</keyword>
<keyword evidence="12" id="KW-1185">Reference proteome</keyword>
<dbReference type="Proteomes" id="UP001497497">
    <property type="component" value="Unassembled WGS sequence"/>
</dbReference>
<dbReference type="GO" id="GO:0016758">
    <property type="term" value="F:hexosyltransferase activity"/>
    <property type="evidence" value="ECO:0007669"/>
    <property type="project" value="InterPro"/>
</dbReference>
<keyword evidence="4" id="KW-0808">Transferase</keyword>
<dbReference type="GO" id="GO:0000139">
    <property type="term" value="C:Golgi membrane"/>
    <property type="evidence" value="ECO:0007669"/>
    <property type="project" value="UniProtKB-SubCell"/>
</dbReference>
<evidence type="ECO:0000256" key="7">
    <source>
        <dbReference type="ARBA" id="ARBA00022989"/>
    </source>
</evidence>
<keyword evidence="7" id="KW-1133">Transmembrane helix</keyword>
<organism evidence="11 12">
    <name type="scientific">Lymnaea stagnalis</name>
    <name type="common">Great pond snail</name>
    <name type="synonym">Helix stagnalis</name>
    <dbReference type="NCBI Taxonomy" id="6523"/>
    <lineage>
        <taxon>Eukaryota</taxon>
        <taxon>Metazoa</taxon>
        <taxon>Spiralia</taxon>
        <taxon>Lophotrochozoa</taxon>
        <taxon>Mollusca</taxon>
        <taxon>Gastropoda</taxon>
        <taxon>Heterobranchia</taxon>
        <taxon>Euthyneura</taxon>
        <taxon>Panpulmonata</taxon>
        <taxon>Hygrophila</taxon>
        <taxon>Lymnaeoidea</taxon>
        <taxon>Lymnaeidae</taxon>
        <taxon>Lymnaea</taxon>
    </lineage>
</organism>
<protein>
    <recommendedName>
        <fullName evidence="10">Hexosyltransferase</fullName>
        <ecNumber evidence="10">2.4.1.-</ecNumber>
    </recommendedName>
</protein>
<keyword evidence="9" id="KW-0472">Membrane</keyword>
<name>A0AAV2HWT8_LYMST</name>
<evidence type="ECO:0000256" key="2">
    <source>
        <dbReference type="ARBA" id="ARBA00008661"/>
    </source>
</evidence>
<dbReference type="EMBL" id="CAXITT010000309">
    <property type="protein sequence ID" value="CAL1538670.1"/>
    <property type="molecule type" value="Genomic_DNA"/>
</dbReference>
<reference evidence="11 12" key="1">
    <citation type="submission" date="2024-04" db="EMBL/GenBank/DDBJ databases">
        <authorList>
            <consortium name="Genoscope - CEA"/>
            <person name="William W."/>
        </authorList>
    </citation>
    <scope>NUCLEOTIDE SEQUENCE [LARGE SCALE GENOMIC DNA]</scope>
</reference>
<dbReference type="Gene3D" id="3.90.550.50">
    <property type="match status" value="1"/>
</dbReference>
<evidence type="ECO:0000313" key="12">
    <source>
        <dbReference type="Proteomes" id="UP001497497"/>
    </source>
</evidence>
<comment type="subcellular location">
    <subcellularLocation>
        <location evidence="1 10">Golgi apparatus membrane</location>
        <topology evidence="1 10">Single-pass type II membrane protein</topology>
    </subcellularLocation>
</comment>
<evidence type="ECO:0000256" key="8">
    <source>
        <dbReference type="ARBA" id="ARBA00023034"/>
    </source>
</evidence>
<sequence>MLRAEVEAKKVVIEVLSQPVLNVHDFEYLRNPVGACATSYTEVLIVVPSAPRHAEHRLKIRKGTLGDYVRAPSNNAKMVFFFGEPECDGDAAKLQRNIDDEFHTYGDVVQEQYLDVYRNIRLKAVSMLRWAATYCKSAKYVIRTDDDVVVNITKIVTVVRRKGLEFQDFILGVRKDGWSPVRRNHTHGLKYAVSEEEYPSATYPPFAVGGLLAYPLSTVALLYQAALRVKPLWLDDVYITGMCAQRLKLPLIKDPDFVFQH</sequence>
<gene>
    <name evidence="11" type="ORF">GSLYS_00012491001</name>
</gene>
<comment type="similarity">
    <text evidence="2 10">Belongs to the glycosyltransferase 31 family.</text>
</comment>
<dbReference type="PANTHER" id="PTHR11214:SF314">
    <property type="entry name" value="HEXOSYLTRANSFERASE"/>
    <property type="match status" value="1"/>
</dbReference>
<evidence type="ECO:0000256" key="9">
    <source>
        <dbReference type="ARBA" id="ARBA00023136"/>
    </source>
</evidence>
<keyword evidence="5" id="KW-0812">Transmembrane</keyword>
<evidence type="ECO:0000256" key="5">
    <source>
        <dbReference type="ARBA" id="ARBA00022692"/>
    </source>
</evidence>
<proteinExistence type="inferred from homology"/>
<keyword evidence="8 10" id="KW-0333">Golgi apparatus</keyword>
<dbReference type="EC" id="2.4.1.-" evidence="10"/>
<evidence type="ECO:0000256" key="3">
    <source>
        <dbReference type="ARBA" id="ARBA00022676"/>
    </source>
</evidence>
<dbReference type="GO" id="GO:0006493">
    <property type="term" value="P:protein O-linked glycosylation"/>
    <property type="evidence" value="ECO:0007669"/>
    <property type="project" value="TreeGrafter"/>
</dbReference>
<accession>A0AAV2HWT8</accession>
<dbReference type="PANTHER" id="PTHR11214">
    <property type="entry name" value="BETA-1,3-N-ACETYLGLUCOSAMINYLTRANSFERASE"/>
    <property type="match status" value="1"/>
</dbReference>
<comment type="caution">
    <text evidence="11">The sequence shown here is derived from an EMBL/GenBank/DDBJ whole genome shotgun (WGS) entry which is preliminary data.</text>
</comment>
<evidence type="ECO:0000256" key="6">
    <source>
        <dbReference type="ARBA" id="ARBA00022968"/>
    </source>
</evidence>
<evidence type="ECO:0000256" key="1">
    <source>
        <dbReference type="ARBA" id="ARBA00004323"/>
    </source>
</evidence>